<dbReference type="Proteomes" id="UP000249061">
    <property type="component" value="Unassembled WGS sequence"/>
</dbReference>
<proteinExistence type="predicted"/>
<evidence type="ECO:0000313" key="2">
    <source>
        <dbReference type="Proteomes" id="UP000249061"/>
    </source>
</evidence>
<name>A0A2W5VHT1_9BACT</name>
<protein>
    <submittedName>
        <fullName evidence="1">Uncharacterized protein</fullName>
    </submittedName>
</protein>
<gene>
    <name evidence="1" type="ORF">DI536_08630</name>
</gene>
<dbReference type="AlphaFoldDB" id="A0A2W5VHT1"/>
<organism evidence="1 2">
    <name type="scientific">Archangium gephyra</name>
    <dbReference type="NCBI Taxonomy" id="48"/>
    <lineage>
        <taxon>Bacteria</taxon>
        <taxon>Pseudomonadati</taxon>
        <taxon>Myxococcota</taxon>
        <taxon>Myxococcia</taxon>
        <taxon>Myxococcales</taxon>
        <taxon>Cystobacterineae</taxon>
        <taxon>Archangiaceae</taxon>
        <taxon>Archangium</taxon>
    </lineage>
</organism>
<comment type="caution">
    <text evidence="1">The sequence shown here is derived from an EMBL/GenBank/DDBJ whole genome shotgun (WGS) entry which is preliminary data.</text>
</comment>
<accession>A0A2W5VHT1</accession>
<sequence length="61" mass="6122">MKASNTDPGDGFGLASAISSDGRTLTCGALGEDSIGYDFNNVPAQSNNAYASAGAVYVFSP</sequence>
<reference evidence="1 2" key="1">
    <citation type="submission" date="2017-08" db="EMBL/GenBank/DDBJ databases">
        <title>Infants hospitalized years apart are colonized by the same room-sourced microbial strains.</title>
        <authorList>
            <person name="Brooks B."/>
            <person name="Olm M.R."/>
            <person name="Firek B.A."/>
            <person name="Baker R."/>
            <person name="Thomas B.C."/>
            <person name="Morowitz M.J."/>
            <person name="Banfield J.F."/>
        </authorList>
    </citation>
    <scope>NUCLEOTIDE SEQUENCE [LARGE SCALE GENOMIC DNA]</scope>
    <source>
        <strain evidence="1">S2_003_000_R2_14</strain>
    </source>
</reference>
<evidence type="ECO:0000313" key="1">
    <source>
        <dbReference type="EMBL" id="PZR15504.1"/>
    </source>
</evidence>
<dbReference type="EMBL" id="QFQP01000005">
    <property type="protein sequence ID" value="PZR15504.1"/>
    <property type="molecule type" value="Genomic_DNA"/>
</dbReference>